<evidence type="ECO:0000259" key="11">
    <source>
        <dbReference type="Pfam" id="PF19310"/>
    </source>
</evidence>
<dbReference type="Pfam" id="PF01432">
    <property type="entry name" value="Peptidase_M3"/>
    <property type="match status" value="1"/>
</dbReference>
<dbReference type="PANTHER" id="PTHR11804:SF83">
    <property type="entry name" value="LD37516P"/>
    <property type="match status" value="1"/>
</dbReference>
<keyword evidence="4 9" id="KW-0378">Hydrolase</keyword>
<dbReference type="PANTHER" id="PTHR11804">
    <property type="entry name" value="PROTEASE M3 THIMET OLIGOPEPTIDASE-RELATED"/>
    <property type="match status" value="1"/>
</dbReference>
<dbReference type="Gene3D" id="1.10.1370.10">
    <property type="entry name" value="Neurolysin, domain 3"/>
    <property type="match status" value="1"/>
</dbReference>
<evidence type="ECO:0000256" key="2">
    <source>
        <dbReference type="ARBA" id="ARBA00022670"/>
    </source>
</evidence>
<name>A0A261Y0U1_9FUNG</name>
<dbReference type="SUPFAM" id="SSF55486">
    <property type="entry name" value="Metalloproteases ('zincins'), catalytic domain"/>
    <property type="match status" value="1"/>
</dbReference>
<evidence type="ECO:0000256" key="7">
    <source>
        <dbReference type="ARBA" id="ARBA00024603"/>
    </source>
</evidence>
<evidence type="ECO:0000256" key="4">
    <source>
        <dbReference type="ARBA" id="ARBA00022801"/>
    </source>
</evidence>
<evidence type="ECO:0000259" key="10">
    <source>
        <dbReference type="Pfam" id="PF01432"/>
    </source>
</evidence>
<keyword evidence="2 9" id="KW-0645">Protease</keyword>
<dbReference type="GO" id="GO:0004222">
    <property type="term" value="F:metalloendopeptidase activity"/>
    <property type="evidence" value="ECO:0007669"/>
    <property type="project" value="UniProtKB-EC"/>
</dbReference>
<dbReference type="Gene3D" id="1.10.1370.40">
    <property type="match status" value="1"/>
</dbReference>
<evidence type="ECO:0000313" key="12">
    <source>
        <dbReference type="EMBL" id="OZJ04245.1"/>
    </source>
</evidence>
<dbReference type="Gene3D" id="3.40.390.10">
    <property type="entry name" value="Collagenase (Catalytic Domain)"/>
    <property type="match status" value="1"/>
</dbReference>
<dbReference type="GO" id="GO:0006508">
    <property type="term" value="P:proteolysis"/>
    <property type="evidence" value="ECO:0007669"/>
    <property type="project" value="UniProtKB-KW"/>
</dbReference>
<dbReference type="InterPro" id="IPR024079">
    <property type="entry name" value="MetalloPept_cat_dom_sf"/>
</dbReference>
<organism evidence="12 13">
    <name type="scientific">Bifiguratus adelaidae</name>
    <dbReference type="NCBI Taxonomy" id="1938954"/>
    <lineage>
        <taxon>Eukaryota</taxon>
        <taxon>Fungi</taxon>
        <taxon>Fungi incertae sedis</taxon>
        <taxon>Mucoromycota</taxon>
        <taxon>Mucoromycotina</taxon>
        <taxon>Endogonomycetes</taxon>
        <taxon>Endogonales</taxon>
        <taxon>Endogonales incertae sedis</taxon>
        <taxon>Bifiguratus</taxon>
    </lineage>
</organism>
<comment type="cofactor">
    <cofactor evidence="9">
        <name>Zn(2+)</name>
        <dbReference type="ChEBI" id="CHEBI:29105"/>
    </cofactor>
    <text evidence="9">Binds 1 zinc ion.</text>
</comment>
<dbReference type="EC" id="3.4.24.70" evidence="8"/>
<evidence type="ECO:0000256" key="5">
    <source>
        <dbReference type="ARBA" id="ARBA00022833"/>
    </source>
</evidence>
<dbReference type="Proteomes" id="UP000242875">
    <property type="component" value="Unassembled WGS sequence"/>
</dbReference>
<reference evidence="12 13" key="1">
    <citation type="journal article" date="2017" name="Mycologia">
        <title>Bifiguratus adelaidae, gen. et sp. nov., a new member of Mucoromycotina in endophytic and soil-dwelling habitats.</title>
        <authorList>
            <person name="Torres-Cruz T.J."/>
            <person name="Billingsley Tobias T.L."/>
            <person name="Almatruk M."/>
            <person name="Hesse C."/>
            <person name="Kuske C.R."/>
            <person name="Desiro A."/>
            <person name="Benucci G.M."/>
            <person name="Bonito G."/>
            <person name="Stajich J.E."/>
            <person name="Dunlap C."/>
            <person name="Arnold A.E."/>
            <person name="Porras-Alfaro A."/>
        </authorList>
    </citation>
    <scope>NUCLEOTIDE SEQUENCE [LARGE SCALE GENOMIC DNA]</scope>
    <source>
        <strain evidence="12 13">AZ0501</strain>
    </source>
</reference>
<evidence type="ECO:0000256" key="6">
    <source>
        <dbReference type="ARBA" id="ARBA00023049"/>
    </source>
</evidence>
<keyword evidence="13" id="KW-1185">Reference proteome</keyword>
<dbReference type="FunFam" id="3.40.390.10:FF:000009">
    <property type="entry name" value="Oligopeptidase A"/>
    <property type="match status" value="1"/>
</dbReference>
<dbReference type="GO" id="GO:0046872">
    <property type="term" value="F:metal ion binding"/>
    <property type="evidence" value="ECO:0007669"/>
    <property type="project" value="UniProtKB-UniRule"/>
</dbReference>
<sequence length="1385" mass="158379">MASRAVYGVQRLRGLGIISRRATRTQLTTLQCQPGRQYARRSPAMLRNAQLLGVRSLATVTTHPPIRHAPANASSSRESLRLPNSPFVNWTLFPDFKSLREQCTPEKLVPVFSELVAELEREFAQRETRMGPSWSASLELVEDVEDALEKAFGVVQHLNGVKNSPALREALEEIQPMIVKLSLRMNQSQAKYEALQGLKQSAEWTSLDAAQQRIVDLTLHDMTLAGVGLPDGTPEKKRYNEIKERLSQLSTKFSNNVLDATKAFQLVIKDRSELEGCSDDVLRILAGNTQRRSLCETADWQHGPWCVTLDYPTMGPVMMSAQNRDLREQIYRANITKASQGDVNNESLINEILALKQEEASLLGFPNYAALSLSSKMAHDLPTVNSLLDELFRSSLSKGEVDMKQLTAFARDHLEIKGPIQPWDTAYVSEQYRKHLFRYSEEAIAQYFPFPHVMQGLFDVAKEVFGIDVCQASPEEMRQEGITTWHDDVTVYKVMESGKIRAWFYGDFYSRPEEKRGGAWMDLVTTRRVSADGSVRLPVAYLICNQPQPSAPGEPSLMKFRDVETLFHEFGHCLQHMMTVVDYPQASGIKGIEWDFVEVASQFMENFCSEPEWIHRLAKHQKTGEPMPQDMVDSITQSKTFLAGLAMLRQLHFSKVDLELHAHFKTQGSTSDKSVFDIDHDIAKRTPFIPRLAADRFLCSFNHIFGGGYSAGYYSYKWSETYSADAYAAFEEARDQKGVQGISEQGRKYRETILALGGATNPREARFPAKQEFEKKTLKVAYGLVLTYNLYSNALRARTLFFELQKVFENPSAGLLLQGPTGADEDTLYLCRATRKKTVRVEFNLLPRLKEEFLYIQRSLIAKLEDPETLFKPLNIVDKHQLEFKSPSVPQLLLDIDIEYNLKFLQTLILAHLKTPHETAAQNRDAPLLAIAGDVQKVTAVAISQWHTRDVYVIYCRMDDNKMDSYPPAIHCRKVVLEFIKYKGFLPLVHAIAKLVQHYHWTPKRFWDLQMDTSQQRDFWANVFATAEEAEVRNAGADIYHQRNYMYNLMGKGRYPSVRLVWCFDHAEEALKDLIFDLNSEIDITLFLRRWMPKRIQPPETMDKVMHRIPFTIRYMKATRGWPNWYSQIVHDTLDQRWEGFAVVIPCRDHTQKDIVALDVPMNDAFPMQKAYACQGFLDHTGNDTFRQDCSIMQIRINVIDDVLVLRGFHDEDFVNDEFLLLLLGEDHLFDGDDLRSTRLVSSEYTARGTLSNLGHIAVDRGRIAFAYYGFETFDNLSFALAIRFVTFDKVHSLVILFTGWLRRFGLFGWGSHRCDTGGKIEFGWFGSPMNSLPSSVPNGAYMQEAEGIKRTDRNHLLNSESFEDLVSLLQKVQNSEARQEDKSR</sequence>
<keyword evidence="6 9" id="KW-0482">Metalloprotease</keyword>
<dbReference type="GO" id="GO:0005829">
    <property type="term" value="C:cytosol"/>
    <property type="evidence" value="ECO:0007669"/>
    <property type="project" value="UniProtKB-ARBA"/>
</dbReference>
<gene>
    <name evidence="12" type="ORF">BZG36_02488</name>
</gene>
<dbReference type="Pfam" id="PF19310">
    <property type="entry name" value="TOP_N"/>
    <property type="match status" value="1"/>
</dbReference>
<dbReference type="EMBL" id="MVBO01000047">
    <property type="protein sequence ID" value="OZJ04245.1"/>
    <property type="molecule type" value="Genomic_DNA"/>
</dbReference>
<dbReference type="OrthoDB" id="534666at2759"/>
<evidence type="ECO:0000313" key="13">
    <source>
        <dbReference type="Proteomes" id="UP000242875"/>
    </source>
</evidence>
<evidence type="ECO:0000256" key="3">
    <source>
        <dbReference type="ARBA" id="ARBA00022723"/>
    </source>
</evidence>
<dbReference type="InterPro" id="IPR045666">
    <property type="entry name" value="OpdA_N"/>
</dbReference>
<accession>A0A261Y0U1</accession>
<protein>
    <recommendedName>
        <fullName evidence="8">oligopeptidase A</fullName>
        <ecNumber evidence="8">3.4.24.70</ecNumber>
    </recommendedName>
</protein>
<dbReference type="InterPro" id="IPR024077">
    <property type="entry name" value="Neurolysin/TOP_dom2"/>
</dbReference>
<evidence type="ECO:0000256" key="9">
    <source>
        <dbReference type="RuleBase" id="RU003435"/>
    </source>
</evidence>
<keyword evidence="5 9" id="KW-0862">Zinc</keyword>
<evidence type="ECO:0000256" key="8">
    <source>
        <dbReference type="ARBA" id="ARBA00026100"/>
    </source>
</evidence>
<feature type="domain" description="Peptidase M3A/M3B catalytic" evidence="10">
    <location>
        <begin position="317"/>
        <end position="765"/>
    </location>
</feature>
<feature type="domain" description="Oligopeptidase A N-terminal" evidence="11">
    <location>
        <begin position="113"/>
        <end position="231"/>
    </location>
</feature>
<evidence type="ECO:0000256" key="1">
    <source>
        <dbReference type="ARBA" id="ARBA00006040"/>
    </source>
</evidence>
<comment type="caution">
    <text evidence="12">The sequence shown here is derived from an EMBL/GenBank/DDBJ whole genome shotgun (WGS) entry which is preliminary data.</text>
</comment>
<dbReference type="InterPro" id="IPR045090">
    <property type="entry name" value="Pept_M3A_M3B"/>
</dbReference>
<comment type="catalytic activity">
    <reaction evidence="7">
        <text>Hydrolysis of oligopeptides, with broad specificity. Gly or Ala commonly occur as P1 or P1' residues, but more distant residues are also important, as is shown by the fact that Z-Gly-Pro-Gly-|-Gly-Pro-Ala is cleaved, but not Z-(Gly)(5).</text>
        <dbReference type="EC" id="3.4.24.70"/>
    </reaction>
</comment>
<proteinExistence type="inferred from homology"/>
<keyword evidence="3 9" id="KW-0479">Metal-binding</keyword>
<dbReference type="CDD" id="cd06456">
    <property type="entry name" value="M3A_DCP"/>
    <property type="match status" value="1"/>
</dbReference>
<dbReference type="InterPro" id="IPR001567">
    <property type="entry name" value="Pept_M3A_M3B_dom"/>
</dbReference>
<comment type="similarity">
    <text evidence="1 9">Belongs to the peptidase M3 family.</text>
</comment>
<dbReference type="GO" id="GO:0006518">
    <property type="term" value="P:peptide metabolic process"/>
    <property type="evidence" value="ECO:0007669"/>
    <property type="project" value="TreeGrafter"/>
</dbReference>
<dbReference type="InterPro" id="IPR034005">
    <property type="entry name" value="M3A_DCP"/>
</dbReference>